<dbReference type="PANTHER" id="PTHR10015:SF337">
    <property type="entry name" value="HEAT STRESS TRANSCRIPTION FACTOR A-3"/>
    <property type="match status" value="1"/>
</dbReference>
<comment type="subcellular location">
    <subcellularLocation>
        <location evidence="1">Nucleus</location>
    </subcellularLocation>
</comment>
<feature type="domain" description="Protein kinase" evidence="6">
    <location>
        <begin position="366"/>
        <end position="684"/>
    </location>
</feature>
<feature type="compositionally biased region" description="Low complexity" evidence="5">
    <location>
        <begin position="847"/>
        <end position="861"/>
    </location>
</feature>
<protein>
    <recommendedName>
        <fullName evidence="6">Protein kinase domain-containing protein</fullName>
    </recommendedName>
</protein>
<feature type="region of interest" description="Disordered" evidence="5">
    <location>
        <begin position="1"/>
        <end position="97"/>
    </location>
</feature>
<name>A0ABQ7CX92_BRACR</name>
<keyword evidence="4" id="KW-0539">Nucleus</keyword>
<dbReference type="InterPro" id="IPR000719">
    <property type="entry name" value="Prot_kinase_dom"/>
</dbReference>
<gene>
    <name evidence="7" type="ORF">DY000_02019856</name>
</gene>
<dbReference type="PRINTS" id="PR00056">
    <property type="entry name" value="HSFDOMAIN"/>
</dbReference>
<dbReference type="SUPFAM" id="SSF46785">
    <property type="entry name" value="Winged helix' DNA-binding domain"/>
    <property type="match status" value="1"/>
</dbReference>
<evidence type="ECO:0000256" key="5">
    <source>
        <dbReference type="SAM" id="MobiDB-lite"/>
    </source>
</evidence>
<accession>A0ABQ7CX92</accession>
<feature type="compositionally biased region" description="Low complexity" evidence="5">
    <location>
        <begin position="36"/>
        <end position="46"/>
    </location>
</feature>
<dbReference type="InterPro" id="IPR036390">
    <property type="entry name" value="WH_DNA-bd_sf"/>
</dbReference>
<organism evidence="7 8">
    <name type="scientific">Brassica cretica</name>
    <name type="common">Mustard</name>
    <dbReference type="NCBI Taxonomy" id="69181"/>
    <lineage>
        <taxon>Eukaryota</taxon>
        <taxon>Viridiplantae</taxon>
        <taxon>Streptophyta</taxon>
        <taxon>Embryophyta</taxon>
        <taxon>Tracheophyta</taxon>
        <taxon>Spermatophyta</taxon>
        <taxon>Magnoliopsida</taxon>
        <taxon>eudicotyledons</taxon>
        <taxon>Gunneridae</taxon>
        <taxon>Pentapetalae</taxon>
        <taxon>rosids</taxon>
        <taxon>malvids</taxon>
        <taxon>Brassicales</taxon>
        <taxon>Brassicaceae</taxon>
        <taxon>Brassiceae</taxon>
        <taxon>Brassica</taxon>
    </lineage>
</organism>
<dbReference type="CDD" id="cd13999">
    <property type="entry name" value="STKc_MAP3K-like"/>
    <property type="match status" value="1"/>
</dbReference>
<dbReference type="Pfam" id="PF07714">
    <property type="entry name" value="PK_Tyr_Ser-Thr"/>
    <property type="match status" value="2"/>
</dbReference>
<dbReference type="PROSITE" id="PS50011">
    <property type="entry name" value="PROTEIN_KINASE_DOM"/>
    <property type="match status" value="1"/>
</dbReference>
<evidence type="ECO:0000259" key="6">
    <source>
        <dbReference type="PROSITE" id="PS50011"/>
    </source>
</evidence>
<dbReference type="InterPro" id="IPR000232">
    <property type="entry name" value="HSF_DNA-bd"/>
</dbReference>
<dbReference type="EMBL" id="QGKV02000759">
    <property type="protein sequence ID" value="KAF3563718.1"/>
    <property type="molecule type" value="Genomic_DNA"/>
</dbReference>
<evidence type="ECO:0000256" key="4">
    <source>
        <dbReference type="ARBA" id="ARBA00023242"/>
    </source>
</evidence>
<dbReference type="PROSITE" id="PS00434">
    <property type="entry name" value="HSF_DOMAIN"/>
    <property type="match status" value="1"/>
</dbReference>
<feature type="compositionally biased region" description="Low complexity" evidence="5">
    <location>
        <begin position="80"/>
        <end position="97"/>
    </location>
</feature>
<proteinExistence type="predicted"/>
<evidence type="ECO:0000256" key="3">
    <source>
        <dbReference type="ARBA" id="ARBA00023125"/>
    </source>
</evidence>
<reference evidence="7 8" key="1">
    <citation type="journal article" date="2020" name="BMC Genomics">
        <title>Intraspecific diversification of the crop wild relative Brassica cretica Lam. using demographic model selection.</title>
        <authorList>
            <person name="Kioukis A."/>
            <person name="Michalopoulou V.A."/>
            <person name="Briers L."/>
            <person name="Pirintsos S."/>
            <person name="Studholme D.J."/>
            <person name="Pavlidis P."/>
            <person name="Sarris P.F."/>
        </authorList>
    </citation>
    <scope>NUCLEOTIDE SEQUENCE [LARGE SCALE GENOMIC DNA]</scope>
    <source>
        <strain evidence="8">cv. PFS-1207/04</strain>
    </source>
</reference>
<comment type="caution">
    <text evidence="7">The sequence shown here is derived from an EMBL/GenBank/DDBJ whole genome shotgun (WGS) entry which is preliminary data.</text>
</comment>
<dbReference type="Gene3D" id="1.10.510.10">
    <property type="entry name" value="Transferase(Phosphotransferase) domain 1"/>
    <property type="match status" value="2"/>
</dbReference>
<dbReference type="SMART" id="SM00415">
    <property type="entry name" value="HSF"/>
    <property type="match status" value="1"/>
</dbReference>
<evidence type="ECO:0000313" key="8">
    <source>
        <dbReference type="Proteomes" id="UP000266723"/>
    </source>
</evidence>
<dbReference type="PANTHER" id="PTHR10015">
    <property type="entry name" value="HEAT SHOCK TRANSCRIPTION FACTOR"/>
    <property type="match status" value="1"/>
</dbReference>
<keyword evidence="2" id="KW-0346">Stress response</keyword>
<feature type="region of interest" description="Disordered" evidence="5">
    <location>
        <begin position="839"/>
        <end position="868"/>
    </location>
</feature>
<evidence type="ECO:0000256" key="1">
    <source>
        <dbReference type="ARBA" id="ARBA00004123"/>
    </source>
</evidence>
<evidence type="ECO:0000313" key="7">
    <source>
        <dbReference type="EMBL" id="KAF3563718.1"/>
    </source>
</evidence>
<evidence type="ECO:0000256" key="2">
    <source>
        <dbReference type="ARBA" id="ARBA00023016"/>
    </source>
</evidence>
<dbReference type="InterPro" id="IPR011009">
    <property type="entry name" value="Kinase-like_dom_sf"/>
</dbReference>
<dbReference type="InterPro" id="IPR001245">
    <property type="entry name" value="Ser-Thr/Tyr_kinase_cat_dom"/>
</dbReference>
<dbReference type="Gene3D" id="1.10.10.10">
    <property type="entry name" value="Winged helix-like DNA-binding domain superfamily/Winged helix DNA-binding domain"/>
    <property type="match status" value="1"/>
</dbReference>
<dbReference type="InterPro" id="IPR055164">
    <property type="entry name" value="EDR1/CTR1/ARMC3-like_pept-like"/>
</dbReference>
<keyword evidence="8" id="KW-1185">Reference proteome</keyword>
<feature type="compositionally biased region" description="Basic and acidic residues" evidence="5">
    <location>
        <begin position="54"/>
        <end position="71"/>
    </location>
</feature>
<dbReference type="Proteomes" id="UP000266723">
    <property type="component" value="Unassembled WGS sequence"/>
</dbReference>
<dbReference type="InterPro" id="IPR036388">
    <property type="entry name" value="WH-like_DNA-bd_sf"/>
</dbReference>
<dbReference type="Pfam" id="PF00447">
    <property type="entry name" value="HSF_DNA-bind"/>
    <property type="match status" value="1"/>
</dbReference>
<keyword evidence="3" id="KW-0238">DNA-binding</keyword>
<sequence length="1100" mass="122195">MEMPGARRSNYTLLSQFPDDQVSVSVTGASPPHYDSSLSSASNNNGGNNGKSKGGFDWDHHPSGGGGDHRPSNRAGNMYSSSLGLQRQSSGSSFGESSLSGDYYVPTLSAAGNEIEMVGFPQDDGGFRLGLGDSRMQMATDSAGGSSSGKSWAQQTEESYQLQLALALRLSSEATCADDPNFLDPVPDESALRTSPSSAETVSHRFWVLRTRKGLYARAVKPQWFQVRPAVVFKLMHTVLVNGCLSYYDKVPDGFYMIDGLDPYIWTLCIDLNESGRIPSIESLRAIDSGVDSSLEAILVDRRVDPAFKELHNRVHDISCSCITTKEVVDQLAKLICNRMGGSVIMGEDELVPMWKECINGLKECFKVVVPIGSLSVGLCRHRALLFKVLADIIDLPCRIAKGCKYCDRDDAASCLVRFGLDREYLVDLVGKPGHLWEPDSLLNGPSTISISSPLRFPRPRPVEPAVDFRELAKQYFTDSESLNLVFDPASDFHAERVNEFLREVAIMKRLRHPNIVLFMGAVTQPLNLSIVTEYLSRGSLFRLLHKSGAREQLDERRRLSMAYDVVCDFGLSRLKASTFLSSKSAAGTPEWMAPEVLRDEQSNEKSDVYSFGVILWELATLQQPWGNLNPAQVVAAVGFKNKRLEIPRNLNPQVAAIIEGCWTNEPWKRPSFATIMDLLRPLIKSAVPPPNRLDLRETPVKIAVSSGNSIDPSIPISSRPESVPLHVDTDVASPLPMPLDILHGNPIPPFLSKTFDLVDDPSLDPVISWGPTGASFVVWDPVEFARIILPRNFKHNNFSSFVRQLNTYGFRKIDTDKWEFANEAFLRGQKHLLKNIHRRRSPQSNQACSSSITSHQSQGSPTEVGEEIEKLRKERRALMEEMVELQQQNRGTARHVDTVNQRLKAAEQRQKQMLSFLAKLFQNPGFLDRLKSLKGEGGGLGFKKARKKFIKHSPTGGEIVKYEADDWERLLMSEEEDSENILPSNQGMTSTDPKGKNLMNPSGEETMNQDYFLPFPTPEGLIKQEETWSMGFDTTIPSFSNEDVWGNTMDYNVAEFGSVPETSSGGCLPDVCWEQFAAGMTETGFNWPPGDDTTPMDDP</sequence>
<dbReference type="Pfam" id="PF14381">
    <property type="entry name" value="EDR1_CTR1_ARMC3_pept"/>
    <property type="match status" value="1"/>
</dbReference>
<dbReference type="SUPFAM" id="SSF56112">
    <property type="entry name" value="Protein kinase-like (PK-like)"/>
    <property type="match status" value="1"/>
</dbReference>